<dbReference type="RefSeq" id="WP_310274052.1">
    <property type="nucleotide sequence ID" value="NZ_JAVDWR010000001.1"/>
</dbReference>
<dbReference type="SUPFAM" id="SSF54427">
    <property type="entry name" value="NTF2-like"/>
    <property type="match status" value="1"/>
</dbReference>
<dbReference type="PANTHER" id="PTHR33747">
    <property type="entry name" value="UPF0225 PROTEIN SCO1677"/>
    <property type="match status" value="1"/>
</dbReference>
<feature type="domain" description="YchJ-like middle NTF2-like" evidence="1">
    <location>
        <begin position="30"/>
        <end position="140"/>
    </location>
</feature>
<evidence type="ECO:0000313" key="2">
    <source>
        <dbReference type="EMBL" id="MDR7119485.1"/>
    </source>
</evidence>
<protein>
    <submittedName>
        <fullName evidence="2">SEC-C motif-containing protein</fullName>
    </submittedName>
</protein>
<reference evidence="2 3" key="1">
    <citation type="submission" date="2023-07" db="EMBL/GenBank/DDBJ databases">
        <title>Sorghum-associated microbial communities from plants grown in Nebraska, USA.</title>
        <authorList>
            <person name="Schachtman D."/>
        </authorList>
    </citation>
    <scope>NUCLEOTIDE SEQUENCE [LARGE SCALE GENOMIC DNA]</scope>
    <source>
        <strain evidence="2 3">4138</strain>
    </source>
</reference>
<dbReference type="InterPro" id="IPR032710">
    <property type="entry name" value="NTF2-like_dom_sf"/>
</dbReference>
<dbReference type="Gene3D" id="3.10.450.50">
    <property type="match status" value="1"/>
</dbReference>
<proteinExistence type="predicted"/>
<dbReference type="InterPro" id="IPR004027">
    <property type="entry name" value="SEC_C_motif"/>
</dbReference>
<sequence>MLSFPCYCGSGKKFSACCEPLICGQAVAQSPEQLMRSRYSAYCHHDKNPQCYSYIVQTYHSTARVLHSEADIADFAKAVHFVGLKILSDSSRPNHPEPNQKLTSNQVHFIASYLAGDKLEILDEVSDFELEQGRWVYSSGVLTEHPVVRLSRNDPCPCGSGLKFKKCRHSV</sequence>
<name>A0ABU1VV79_9GAMM</name>
<dbReference type="Proteomes" id="UP001257909">
    <property type="component" value="Unassembled WGS sequence"/>
</dbReference>
<evidence type="ECO:0000313" key="3">
    <source>
        <dbReference type="Proteomes" id="UP001257909"/>
    </source>
</evidence>
<dbReference type="SUPFAM" id="SSF103642">
    <property type="entry name" value="Sec-C motif"/>
    <property type="match status" value="1"/>
</dbReference>
<dbReference type="Pfam" id="PF02810">
    <property type="entry name" value="SEC-C"/>
    <property type="match status" value="2"/>
</dbReference>
<dbReference type="EMBL" id="JAVDWR010000001">
    <property type="protein sequence ID" value="MDR7119485.1"/>
    <property type="molecule type" value="Genomic_DNA"/>
</dbReference>
<keyword evidence="3" id="KW-1185">Reference proteome</keyword>
<dbReference type="Pfam" id="PF17775">
    <property type="entry name" value="YchJ_M-like"/>
    <property type="match status" value="1"/>
</dbReference>
<dbReference type="InterPro" id="IPR048469">
    <property type="entry name" value="YchJ-like_M"/>
</dbReference>
<organism evidence="2 3">
    <name type="scientific">Rheinheimera soli</name>
    <dbReference type="NCBI Taxonomy" id="443616"/>
    <lineage>
        <taxon>Bacteria</taxon>
        <taxon>Pseudomonadati</taxon>
        <taxon>Pseudomonadota</taxon>
        <taxon>Gammaproteobacteria</taxon>
        <taxon>Chromatiales</taxon>
        <taxon>Chromatiaceae</taxon>
        <taxon>Rheinheimera</taxon>
    </lineage>
</organism>
<accession>A0ABU1VV79</accession>
<comment type="caution">
    <text evidence="2">The sequence shown here is derived from an EMBL/GenBank/DDBJ whole genome shotgun (WGS) entry which is preliminary data.</text>
</comment>
<evidence type="ECO:0000259" key="1">
    <source>
        <dbReference type="Pfam" id="PF17775"/>
    </source>
</evidence>
<gene>
    <name evidence="2" type="ORF">J2W69_000400</name>
</gene>
<dbReference type="PANTHER" id="PTHR33747:SF1">
    <property type="entry name" value="ADENYLATE CYCLASE-ASSOCIATED CAP C-TERMINAL DOMAIN-CONTAINING PROTEIN"/>
    <property type="match status" value="1"/>
</dbReference>